<evidence type="ECO:0000313" key="20">
    <source>
        <dbReference type="Proteomes" id="UP000655225"/>
    </source>
</evidence>
<evidence type="ECO:0000256" key="11">
    <source>
        <dbReference type="ARBA" id="ARBA00023242"/>
    </source>
</evidence>
<dbReference type="GO" id="GO:0005675">
    <property type="term" value="C:transcription factor TFIIH holo complex"/>
    <property type="evidence" value="ECO:0007669"/>
    <property type="project" value="TreeGrafter"/>
</dbReference>
<evidence type="ECO:0000256" key="12">
    <source>
        <dbReference type="ARBA" id="ARBA00034617"/>
    </source>
</evidence>
<dbReference type="GO" id="GO:0043138">
    <property type="term" value="F:3'-5' DNA helicase activity"/>
    <property type="evidence" value="ECO:0007669"/>
    <property type="project" value="UniProtKB-EC"/>
</dbReference>
<feature type="region of interest" description="Disordered" evidence="16">
    <location>
        <begin position="1"/>
        <end position="29"/>
    </location>
</feature>
<evidence type="ECO:0000256" key="16">
    <source>
        <dbReference type="SAM" id="MobiDB-lite"/>
    </source>
</evidence>
<name>A0A835A0J5_TETSI</name>
<dbReference type="SMART" id="SM00490">
    <property type="entry name" value="HELICc"/>
    <property type="match status" value="1"/>
</dbReference>
<accession>A0A835A0J5</accession>
<keyword evidence="4" id="KW-0227">DNA damage</keyword>
<dbReference type="Pfam" id="PF13625">
    <property type="entry name" value="Helicase_C_3"/>
    <property type="match status" value="1"/>
</dbReference>
<evidence type="ECO:0000256" key="9">
    <source>
        <dbReference type="ARBA" id="ARBA00023204"/>
    </source>
</evidence>
<dbReference type="InterPro" id="IPR001650">
    <property type="entry name" value="Helicase_C-like"/>
</dbReference>
<comment type="subunit">
    <text evidence="15">Component of the 7-subunit TFIIH core complex composed of XPB, XPD, TFB1/GTF2H1, GTF2H2/P44, TFB4/GTF2H3, TFB2/GTF2H4 and TFB5/GTF2H5, which is active in NER. The core complex associates with the 3-subunit CDK-activating kinase (CAK) module composed of CYCH1/cyclin H1, CDKD and MAT1/At4g30820 to form the 10-subunit holoenzyme (holo-TFIIH) active in transcription.</text>
</comment>
<comment type="caution">
    <text evidence="19">The sequence shown here is derived from an EMBL/GenBank/DDBJ whole genome shotgun (WGS) entry which is preliminary data.</text>
</comment>
<dbReference type="FunFam" id="3.40.50.300:FF:000077">
    <property type="entry name" value="Probable DNA repair helicase RAD25"/>
    <property type="match status" value="1"/>
</dbReference>
<dbReference type="PRINTS" id="PR00851">
    <property type="entry name" value="XRODRMPGMNTB"/>
</dbReference>
<evidence type="ECO:0000256" key="13">
    <source>
        <dbReference type="ARBA" id="ARBA00034808"/>
    </source>
</evidence>
<comment type="catalytic activity">
    <reaction evidence="12">
        <text>Couples ATP hydrolysis with the unwinding of duplex DNA by translocating in the 3'-5' direction.</text>
        <dbReference type="EC" id="5.6.2.4"/>
    </reaction>
</comment>
<keyword evidence="20" id="KW-1185">Reference proteome</keyword>
<dbReference type="EMBL" id="JABCRI010000001">
    <property type="protein sequence ID" value="KAF8412221.1"/>
    <property type="molecule type" value="Genomic_DNA"/>
</dbReference>
<dbReference type="InterPro" id="IPR014001">
    <property type="entry name" value="Helicase_ATP-bd"/>
</dbReference>
<dbReference type="GO" id="GO:0003677">
    <property type="term" value="F:DNA binding"/>
    <property type="evidence" value="ECO:0007669"/>
    <property type="project" value="UniProtKB-KW"/>
</dbReference>
<gene>
    <name evidence="19" type="ORF">HHK36_000181</name>
</gene>
<dbReference type="NCBIfam" id="TIGR00603">
    <property type="entry name" value="rad25"/>
    <property type="match status" value="1"/>
</dbReference>
<evidence type="ECO:0000256" key="14">
    <source>
        <dbReference type="ARBA" id="ARBA00048988"/>
    </source>
</evidence>
<dbReference type="GO" id="GO:0097550">
    <property type="term" value="C:transcription preinitiation complex"/>
    <property type="evidence" value="ECO:0007669"/>
    <property type="project" value="TreeGrafter"/>
</dbReference>
<dbReference type="Pfam" id="PF16203">
    <property type="entry name" value="ERCC3_RAD25_C"/>
    <property type="match status" value="1"/>
</dbReference>
<dbReference type="CDD" id="cd18789">
    <property type="entry name" value="SF2_C_XPB"/>
    <property type="match status" value="1"/>
</dbReference>
<dbReference type="Pfam" id="PF04851">
    <property type="entry name" value="ResIII"/>
    <property type="match status" value="1"/>
</dbReference>
<dbReference type="InterPro" id="IPR006935">
    <property type="entry name" value="Helicase/UvrB_N"/>
</dbReference>
<dbReference type="InterPro" id="IPR027417">
    <property type="entry name" value="P-loop_NTPase"/>
</dbReference>
<dbReference type="OMA" id="RCQEIDY"/>
<feature type="domain" description="Helicase C-terminal" evidence="18">
    <location>
        <begin position="536"/>
        <end position="702"/>
    </location>
</feature>
<dbReference type="FunFam" id="3.40.50.300:FF:000117">
    <property type="entry name" value="Putative DNA repair helicase rad25"/>
    <property type="match status" value="1"/>
</dbReference>
<dbReference type="GO" id="GO:0000112">
    <property type="term" value="C:nucleotide-excision repair factor 3 complex"/>
    <property type="evidence" value="ECO:0007669"/>
    <property type="project" value="TreeGrafter"/>
</dbReference>
<protein>
    <recommendedName>
        <fullName evidence="13">DNA 3'-5' helicase</fullName>
        <ecNumber evidence="13">5.6.2.4</ecNumber>
    </recommendedName>
</protein>
<dbReference type="InterPro" id="IPR032830">
    <property type="entry name" value="XPB/Ssl2_N"/>
</dbReference>
<keyword evidence="7" id="KW-0067">ATP-binding</keyword>
<keyword evidence="3" id="KW-0547">Nucleotide-binding</keyword>
<dbReference type="SUPFAM" id="SSF52540">
    <property type="entry name" value="P-loop containing nucleoside triphosphate hydrolases"/>
    <property type="match status" value="2"/>
</dbReference>
<evidence type="ECO:0000256" key="7">
    <source>
        <dbReference type="ARBA" id="ARBA00022840"/>
    </source>
</evidence>
<evidence type="ECO:0000256" key="5">
    <source>
        <dbReference type="ARBA" id="ARBA00022801"/>
    </source>
</evidence>
<dbReference type="Proteomes" id="UP000655225">
    <property type="component" value="Unassembled WGS sequence"/>
</dbReference>
<dbReference type="OrthoDB" id="10262986at2759"/>
<dbReference type="GO" id="GO:0005524">
    <property type="term" value="F:ATP binding"/>
    <property type="evidence" value="ECO:0007669"/>
    <property type="project" value="UniProtKB-KW"/>
</dbReference>
<evidence type="ECO:0000259" key="18">
    <source>
        <dbReference type="PROSITE" id="PS51194"/>
    </source>
</evidence>
<dbReference type="GO" id="GO:0006367">
    <property type="term" value="P:transcription initiation at RNA polymerase II promoter"/>
    <property type="evidence" value="ECO:0007669"/>
    <property type="project" value="InterPro"/>
</dbReference>
<evidence type="ECO:0000256" key="2">
    <source>
        <dbReference type="ARBA" id="ARBA00006637"/>
    </source>
</evidence>
<dbReference type="SMART" id="SM00487">
    <property type="entry name" value="DEXDc"/>
    <property type="match status" value="1"/>
</dbReference>
<dbReference type="GO" id="GO:0006289">
    <property type="term" value="P:nucleotide-excision repair"/>
    <property type="evidence" value="ECO:0007669"/>
    <property type="project" value="InterPro"/>
</dbReference>
<sequence length="796" mass="90314">MEGDPSSRYVDVGDKGYPSKKIKSSAKEDRRNAIVEDEDAYYGEVFDEDNEGTKRDFTKLELKLDHSNRPLWACADGRIFLETFSQLYKQAYDFLIAIAEPVCRPESMHEYNLTPHSLYAAVSVGLETETIITVLNKLSKTKLPKEMIDFIHASTANYGKVKLVLKKNRLTTSNHAYYEVIVAWRCASMEVWMLDTSLMLSPLCNFSLYLMLGMLWSMGSHGSDSFTISKTLGEIEGRHDELLNGAELAAAAEEKETHSFEIDPAQVENVKQRCLPNALNYPMLEEYDFRNDTVNPDLIMELKPQAQPRPYQEKSLSKMFGNGRARSGIIVLPCGAGKSLVGVSAACRIRKSCLCLATNAVSVDQWAFQFRLWSTIREDQICRFTSDSKERFRGNAGVVVTTYNMVAFGGKRSEESEKIIEEIRNREWGLLLMDEVHVVPAHMFRKVISITKSHCKLGLTATLVREDERITDLNFLIGPKLYEANWLDLVKGGFIANVQCAEVWCPMTKEFFAEYLKKENSKKKQALYVMNPNKFRACEFLIRFHEQQRGDKIIVFADNLFALTEYAMKLRKPMIYGATSHQERTKILHAFKHSPDVNTVFLSKVGDNSIDIPEANVIIQISSHAGSRRQEAQRLGRILRAKGRPQDRMAGGKEEYNAFFYSLVSTDTQEMYYSTKRQQFLIDQGYSFKIITSLPPHDTGAELSYHRLDEQLALLGKVLSAGDDAVGLEQLEEDADDIALQKARRSVGSMSTMSGASGMVYMEYNTGRNKYPGQGQLKNKPKDPAKRHVLFKRRFG</sequence>
<evidence type="ECO:0000256" key="15">
    <source>
        <dbReference type="ARBA" id="ARBA00065951"/>
    </source>
</evidence>
<evidence type="ECO:0000256" key="8">
    <source>
        <dbReference type="ARBA" id="ARBA00023125"/>
    </source>
</evidence>
<keyword evidence="8" id="KW-0238">DNA-binding</keyword>
<dbReference type="EC" id="5.6.2.4" evidence="13"/>
<evidence type="ECO:0000256" key="4">
    <source>
        <dbReference type="ARBA" id="ARBA00022763"/>
    </source>
</evidence>
<evidence type="ECO:0000259" key="17">
    <source>
        <dbReference type="PROSITE" id="PS51192"/>
    </source>
</evidence>
<evidence type="ECO:0000313" key="19">
    <source>
        <dbReference type="EMBL" id="KAF8412221.1"/>
    </source>
</evidence>
<evidence type="ECO:0000256" key="1">
    <source>
        <dbReference type="ARBA" id="ARBA00004123"/>
    </source>
</evidence>
<keyword evidence="10" id="KW-0413">Isomerase</keyword>
<dbReference type="InterPro" id="IPR001161">
    <property type="entry name" value="XPB/Ssl2"/>
</dbReference>
<dbReference type="InterPro" id="IPR050615">
    <property type="entry name" value="ATP-dep_DNA_Helicase"/>
</dbReference>
<dbReference type="CDD" id="cd18029">
    <property type="entry name" value="DEXHc_XPB"/>
    <property type="match status" value="1"/>
</dbReference>
<reference evidence="19 20" key="1">
    <citation type="submission" date="2020-04" db="EMBL/GenBank/DDBJ databases">
        <title>Plant Genome Project.</title>
        <authorList>
            <person name="Zhang R.-G."/>
        </authorList>
    </citation>
    <scope>NUCLEOTIDE SEQUENCE [LARGE SCALE GENOMIC DNA]</scope>
    <source>
        <strain evidence="19">YNK0</strain>
        <tissue evidence="19">Leaf</tissue>
    </source>
</reference>
<organism evidence="19 20">
    <name type="scientific">Tetracentron sinense</name>
    <name type="common">Spur-leaf</name>
    <dbReference type="NCBI Taxonomy" id="13715"/>
    <lineage>
        <taxon>Eukaryota</taxon>
        <taxon>Viridiplantae</taxon>
        <taxon>Streptophyta</taxon>
        <taxon>Embryophyta</taxon>
        <taxon>Tracheophyta</taxon>
        <taxon>Spermatophyta</taxon>
        <taxon>Magnoliopsida</taxon>
        <taxon>Trochodendrales</taxon>
        <taxon>Trochodendraceae</taxon>
        <taxon>Tetracentron</taxon>
    </lineage>
</organism>
<comment type="catalytic activity">
    <reaction evidence="14">
        <text>ATP + H2O = ADP + phosphate + H(+)</text>
        <dbReference type="Rhea" id="RHEA:13065"/>
        <dbReference type="ChEBI" id="CHEBI:15377"/>
        <dbReference type="ChEBI" id="CHEBI:15378"/>
        <dbReference type="ChEBI" id="CHEBI:30616"/>
        <dbReference type="ChEBI" id="CHEBI:43474"/>
        <dbReference type="ChEBI" id="CHEBI:456216"/>
        <dbReference type="EC" id="5.6.2.4"/>
    </reaction>
</comment>
<evidence type="ECO:0000256" key="3">
    <source>
        <dbReference type="ARBA" id="ARBA00022741"/>
    </source>
</evidence>
<proteinExistence type="inferred from homology"/>
<keyword evidence="11" id="KW-0539">Nucleus</keyword>
<feature type="domain" description="Helicase ATP-binding" evidence="17">
    <location>
        <begin position="319"/>
        <end position="481"/>
    </location>
</feature>
<keyword evidence="9" id="KW-0234">DNA repair</keyword>
<comment type="similarity">
    <text evidence="2">Belongs to the helicase family. RAD25/XPB subfamily.</text>
</comment>
<dbReference type="Gene3D" id="3.40.50.300">
    <property type="entry name" value="P-loop containing nucleotide triphosphate hydrolases"/>
    <property type="match status" value="2"/>
</dbReference>
<dbReference type="InterPro" id="IPR032438">
    <property type="entry name" value="ERCC3_RAD25_C"/>
</dbReference>
<evidence type="ECO:0000256" key="10">
    <source>
        <dbReference type="ARBA" id="ARBA00023235"/>
    </source>
</evidence>
<dbReference type="PANTHER" id="PTHR11274:SF0">
    <property type="entry name" value="GENERAL TRANSCRIPTION AND DNA REPAIR FACTOR IIH HELICASE SUBUNIT XPB"/>
    <property type="match status" value="1"/>
</dbReference>
<evidence type="ECO:0000256" key="6">
    <source>
        <dbReference type="ARBA" id="ARBA00022806"/>
    </source>
</evidence>
<dbReference type="AlphaFoldDB" id="A0A835A0J5"/>
<comment type="subcellular location">
    <subcellularLocation>
        <location evidence="1">Nucleus</location>
    </subcellularLocation>
</comment>
<keyword evidence="5" id="KW-0378">Hydrolase</keyword>
<dbReference type="PROSITE" id="PS51192">
    <property type="entry name" value="HELICASE_ATP_BIND_1"/>
    <property type="match status" value="1"/>
</dbReference>
<keyword evidence="6" id="KW-0347">Helicase</keyword>
<dbReference type="PANTHER" id="PTHR11274">
    <property type="entry name" value="RAD25/XP-B DNA REPAIR HELICASE"/>
    <property type="match status" value="1"/>
</dbReference>
<dbReference type="PROSITE" id="PS51194">
    <property type="entry name" value="HELICASE_CTER"/>
    <property type="match status" value="1"/>
</dbReference>
<dbReference type="GO" id="GO:0016787">
    <property type="term" value="F:hydrolase activity"/>
    <property type="evidence" value="ECO:0007669"/>
    <property type="project" value="UniProtKB-KW"/>
</dbReference>
<dbReference type="GO" id="GO:0009411">
    <property type="term" value="P:response to UV"/>
    <property type="evidence" value="ECO:0007669"/>
    <property type="project" value="UniProtKB-ARBA"/>
</dbReference>